<evidence type="ECO:0000256" key="4">
    <source>
        <dbReference type="SAM" id="SignalP"/>
    </source>
</evidence>
<dbReference type="RefSeq" id="WP_283174625.1">
    <property type="nucleotide sequence ID" value="NZ_JAPNOA010000055.1"/>
</dbReference>
<dbReference type="CDD" id="cd00082">
    <property type="entry name" value="HisKA"/>
    <property type="match status" value="1"/>
</dbReference>
<keyword evidence="4" id="KW-0732">Signal</keyword>
<protein>
    <recommendedName>
        <fullName evidence="2">histidine kinase</fullName>
        <ecNumber evidence="2">2.7.13.3</ecNumber>
    </recommendedName>
</protein>
<dbReference type="EMBL" id="JAPNOA010000055">
    <property type="protein sequence ID" value="MCY0966415.1"/>
    <property type="molecule type" value="Genomic_DNA"/>
</dbReference>
<dbReference type="Proteomes" id="UP001150830">
    <property type="component" value="Unassembled WGS sequence"/>
</dbReference>
<reference evidence="5" key="1">
    <citation type="submission" date="2022-11" db="EMBL/GenBank/DDBJ databases">
        <title>Parathalassolutuus dongxingensis gen. nov., sp. nov., a novel member of family Oceanospirillaceae isolated from a coastal shrimp pond in Guangxi, China.</title>
        <authorList>
            <person name="Chen H."/>
        </authorList>
    </citation>
    <scope>NUCLEOTIDE SEQUENCE</scope>
    <source>
        <strain evidence="5">G-43</strain>
    </source>
</reference>
<evidence type="ECO:0000256" key="2">
    <source>
        <dbReference type="ARBA" id="ARBA00012438"/>
    </source>
</evidence>
<name>A0A9X3EGQ6_9GAMM</name>
<keyword evidence="3" id="KW-0812">Transmembrane</keyword>
<feature type="signal peptide" evidence="4">
    <location>
        <begin position="1"/>
        <end position="22"/>
    </location>
</feature>
<evidence type="ECO:0000313" key="5">
    <source>
        <dbReference type="EMBL" id="MCY0966415.1"/>
    </source>
</evidence>
<organism evidence="5 6">
    <name type="scientific">Parathalassolituus penaei</name>
    <dbReference type="NCBI Taxonomy" id="2997323"/>
    <lineage>
        <taxon>Bacteria</taxon>
        <taxon>Pseudomonadati</taxon>
        <taxon>Pseudomonadota</taxon>
        <taxon>Gammaproteobacteria</taxon>
        <taxon>Oceanospirillales</taxon>
        <taxon>Oceanospirillaceae</taxon>
        <taxon>Parathalassolituus</taxon>
    </lineage>
</organism>
<feature type="transmembrane region" description="Helical" evidence="3">
    <location>
        <begin position="161"/>
        <end position="186"/>
    </location>
</feature>
<keyword evidence="6" id="KW-1185">Reference proteome</keyword>
<sequence>MRHFVFSALVVVSLLAAFLSEICPPLTQPLSLDAVYRQQLTGLEPMVESVNATDDAAFYLRNLVYQGDGVEFAGMWDGDARIFPSASGMTTWAESSLLAELLPVMNAIRMDASLNWQRLYLSTGPAWVNCSPIPNELVVCLAFSERWLAANNIDIPANEYVGFPFTTALVLVSLLAALAVLMVLLLRVRLRWLCERIDEVLHDLRMPLANIGLYLALLRRHSEQVSPHLDVLESEQQRASLMTGSALELSNFRSFGYTVVFDFNKKPHLECSVIQAHLKSKIATWKPALENAGIQVVTDISRMAPCSVCGSVSGLSRVLDNLMDNACRYSPRGRVHIWLVTDANKLELRWMSEAVSNHKSTPMRWQSGIGLRSCLWQMRLNGWRCQQTFDGRFYRLVVAMPMASTKTQRRSVATGGDCHV</sequence>
<comment type="catalytic activity">
    <reaction evidence="1">
        <text>ATP + protein L-histidine = ADP + protein N-phospho-L-histidine.</text>
        <dbReference type="EC" id="2.7.13.3"/>
    </reaction>
</comment>
<dbReference type="InterPro" id="IPR003661">
    <property type="entry name" value="HisK_dim/P_dom"/>
</dbReference>
<feature type="chain" id="PRO_5040987454" description="histidine kinase" evidence="4">
    <location>
        <begin position="23"/>
        <end position="420"/>
    </location>
</feature>
<keyword evidence="3" id="KW-0472">Membrane</keyword>
<gene>
    <name evidence="5" type="ORF">OUO13_14600</name>
</gene>
<dbReference type="InterPro" id="IPR036890">
    <property type="entry name" value="HATPase_C_sf"/>
</dbReference>
<dbReference type="Gene3D" id="3.30.565.10">
    <property type="entry name" value="Histidine kinase-like ATPase, C-terminal domain"/>
    <property type="match status" value="1"/>
</dbReference>
<keyword evidence="3" id="KW-1133">Transmembrane helix</keyword>
<evidence type="ECO:0000256" key="3">
    <source>
        <dbReference type="SAM" id="Phobius"/>
    </source>
</evidence>
<accession>A0A9X3EGQ6</accession>
<evidence type="ECO:0000313" key="6">
    <source>
        <dbReference type="Proteomes" id="UP001150830"/>
    </source>
</evidence>
<proteinExistence type="predicted"/>
<keyword evidence="5" id="KW-0418">Kinase</keyword>
<evidence type="ECO:0000256" key="1">
    <source>
        <dbReference type="ARBA" id="ARBA00000085"/>
    </source>
</evidence>
<dbReference type="SUPFAM" id="SSF55874">
    <property type="entry name" value="ATPase domain of HSP90 chaperone/DNA topoisomerase II/histidine kinase"/>
    <property type="match status" value="1"/>
</dbReference>
<dbReference type="GO" id="GO:0000155">
    <property type="term" value="F:phosphorelay sensor kinase activity"/>
    <property type="evidence" value="ECO:0007669"/>
    <property type="project" value="InterPro"/>
</dbReference>
<dbReference type="EC" id="2.7.13.3" evidence="2"/>
<comment type="caution">
    <text evidence="5">The sequence shown here is derived from an EMBL/GenBank/DDBJ whole genome shotgun (WGS) entry which is preliminary data.</text>
</comment>
<keyword evidence="5" id="KW-0808">Transferase</keyword>
<dbReference type="AlphaFoldDB" id="A0A9X3EGQ6"/>